<dbReference type="AlphaFoldDB" id="A0A6J4MT01"/>
<evidence type="ECO:0000313" key="3">
    <source>
        <dbReference type="EMBL" id="CAA9366155.1"/>
    </source>
</evidence>
<comment type="similarity">
    <text evidence="1 2">Belongs to the phD/YefM antitoxin family.</text>
</comment>
<comment type="function">
    <text evidence="2">Antitoxin component of a type II toxin-antitoxin (TA) system.</text>
</comment>
<sequence>MYEPKKRPRPSVREIAVPYGEETAGWVSAGDFKTHCLQLIEQVRQERGEVVITRYGRPVAKLVPFEEAPVSMIGYLAGSVTEYGDLISPIDEAWEADG</sequence>
<dbReference type="Pfam" id="PF02604">
    <property type="entry name" value="PhdYeFM_antitox"/>
    <property type="match status" value="1"/>
</dbReference>
<dbReference type="SUPFAM" id="SSF143120">
    <property type="entry name" value="YefM-like"/>
    <property type="match status" value="1"/>
</dbReference>
<dbReference type="EMBL" id="CADCTW010000220">
    <property type="protein sequence ID" value="CAA9366155.1"/>
    <property type="molecule type" value="Genomic_DNA"/>
</dbReference>
<reference evidence="3" key="1">
    <citation type="submission" date="2020-02" db="EMBL/GenBank/DDBJ databases">
        <authorList>
            <person name="Meier V. D."/>
        </authorList>
    </citation>
    <scope>NUCLEOTIDE SEQUENCE</scope>
    <source>
        <strain evidence="3">AVDCRST_MAG68</strain>
    </source>
</reference>
<dbReference type="InterPro" id="IPR006442">
    <property type="entry name" value="Antitoxin_Phd/YefM"/>
</dbReference>
<gene>
    <name evidence="3" type="ORF">AVDCRST_MAG68-4862</name>
</gene>
<protein>
    <recommendedName>
        <fullName evidence="2">Antitoxin</fullName>
    </recommendedName>
</protein>
<dbReference type="NCBIfam" id="TIGR01552">
    <property type="entry name" value="phd_fam"/>
    <property type="match status" value="1"/>
</dbReference>
<accession>A0A6J4MT01</accession>
<evidence type="ECO:0000256" key="2">
    <source>
        <dbReference type="RuleBase" id="RU362080"/>
    </source>
</evidence>
<evidence type="ECO:0000256" key="1">
    <source>
        <dbReference type="ARBA" id="ARBA00009981"/>
    </source>
</evidence>
<dbReference type="InterPro" id="IPR036165">
    <property type="entry name" value="YefM-like_sf"/>
</dbReference>
<proteinExistence type="inferred from homology"/>
<organism evidence="3">
    <name type="scientific">uncultured Gemmatimonadota bacterium</name>
    <dbReference type="NCBI Taxonomy" id="203437"/>
    <lineage>
        <taxon>Bacteria</taxon>
        <taxon>Pseudomonadati</taxon>
        <taxon>Gemmatimonadota</taxon>
        <taxon>environmental samples</taxon>
    </lineage>
</organism>
<dbReference type="Gene3D" id="3.40.1620.10">
    <property type="entry name" value="YefM-like domain"/>
    <property type="match status" value="1"/>
</dbReference>
<name>A0A6J4MT01_9BACT</name>